<dbReference type="Proteomes" id="UP000639338">
    <property type="component" value="Unassembled WGS sequence"/>
</dbReference>
<gene>
    <name evidence="1" type="ORF">HCN44_003423</name>
</gene>
<evidence type="ECO:0000313" key="1">
    <source>
        <dbReference type="EMBL" id="KAF7987560.1"/>
    </source>
</evidence>
<dbReference type="AlphaFoldDB" id="A0A835CNY5"/>
<comment type="caution">
    <text evidence="1">The sequence shown here is derived from an EMBL/GenBank/DDBJ whole genome shotgun (WGS) entry which is preliminary data.</text>
</comment>
<accession>A0A835CNY5</accession>
<evidence type="ECO:0000313" key="2">
    <source>
        <dbReference type="Proteomes" id="UP000639338"/>
    </source>
</evidence>
<protein>
    <submittedName>
        <fullName evidence="1">Uncharacterized protein</fullName>
    </submittedName>
</protein>
<keyword evidence="2" id="KW-1185">Reference proteome</keyword>
<sequence length="118" mass="12919">MTLDKSVTLLDSLCSILQGVRDEGFDLEIEEATVLAETLNIESEFVNKLSQSLQNGFDHDKCFDNCEEAGDAAIAGQSLKKAIEYYRLMLLCARITESTSTVSTALVSLALDNAYKSD</sequence>
<proteinExistence type="predicted"/>
<name>A0A835CNY5_APHGI</name>
<organism evidence="1 2">
    <name type="scientific">Aphidius gifuensis</name>
    <name type="common">Parasitoid wasp</name>
    <dbReference type="NCBI Taxonomy" id="684658"/>
    <lineage>
        <taxon>Eukaryota</taxon>
        <taxon>Metazoa</taxon>
        <taxon>Ecdysozoa</taxon>
        <taxon>Arthropoda</taxon>
        <taxon>Hexapoda</taxon>
        <taxon>Insecta</taxon>
        <taxon>Pterygota</taxon>
        <taxon>Neoptera</taxon>
        <taxon>Endopterygota</taxon>
        <taxon>Hymenoptera</taxon>
        <taxon>Apocrita</taxon>
        <taxon>Ichneumonoidea</taxon>
        <taxon>Braconidae</taxon>
        <taxon>Aphidiinae</taxon>
        <taxon>Aphidius</taxon>
    </lineage>
</organism>
<dbReference type="EMBL" id="JACMRX010000006">
    <property type="protein sequence ID" value="KAF7987560.1"/>
    <property type="molecule type" value="Genomic_DNA"/>
</dbReference>
<reference evidence="1 2" key="1">
    <citation type="submission" date="2020-08" db="EMBL/GenBank/DDBJ databases">
        <title>Aphidius gifuensis genome sequencing and assembly.</title>
        <authorList>
            <person name="Du Z."/>
        </authorList>
    </citation>
    <scope>NUCLEOTIDE SEQUENCE [LARGE SCALE GENOMIC DNA]</scope>
    <source>
        <strain evidence="1">YNYX2018</strain>
        <tissue evidence="1">Adults</tissue>
    </source>
</reference>